<protein>
    <submittedName>
        <fullName evidence="2">Uncharacterized protein</fullName>
    </submittedName>
</protein>
<name>A0ABS7PBR6_9SPHN</name>
<accession>A0ABS7PBR6</accession>
<keyword evidence="1" id="KW-0732">Signal</keyword>
<feature type="signal peptide" evidence="1">
    <location>
        <begin position="1"/>
        <end position="24"/>
    </location>
</feature>
<gene>
    <name evidence="2" type="ORF">KYN89_05470</name>
</gene>
<evidence type="ECO:0000256" key="1">
    <source>
        <dbReference type="SAM" id="SignalP"/>
    </source>
</evidence>
<sequence length="142" mass="15524">MVRLWSFVAIATLLGLGLSVDAYACRTNPPPEQELARGYEAGAIKAIALVRVDTTHYASAASRDAHQWSAHGRVVRSLLGTDLPAEIEFGPGPCVGRRAPEPEPGDAWVVYLWIDHTGQYVSWLALTLDEAREFDPVLNGRL</sequence>
<comment type="caution">
    <text evidence="2">The sequence shown here is derived from an EMBL/GenBank/DDBJ whole genome shotgun (WGS) entry which is preliminary data.</text>
</comment>
<dbReference type="EMBL" id="JAHWXP010000002">
    <property type="protein sequence ID" value="MBY8336489.1"/>
    <property type="molecule type" value="Genomic_DNA"/>
</dbReference>
<proteinExistence type="predicted"/>
<evidence type="ECO:0000313" key="2">
    <source>
        <dbReference type="EMBL" id="MBY8336489.1"/>
    </source>
</evidence>
<keyword evidence="3" id="KW-1185">Reference proteome</keyword>
<reference evidence="2 3" key="1">
    <citation type="submission" date="2021-07" db="EMBL/GenBank/DDBJ databases">
        <title>Alteriqipengyuania abyssalis NZ-12B nov, sp.nov isolated from deep sea sponge in pacific ocean.</title>
        <authorList>
            <person name="Tareen S."/>
            <person name="Wink J."/>
        </authorList>
    </citation>
    <scope>NUCLEOTIDE SEQUENCE [LARGE SCALE GENOMIC DNA]</scope>
    <source>
        <strain evidence="2 3">NZ-12B</strain>
    </source>
</reference>
<dbReference type="Proteomes" id="UP000759298">
    <property type="component" value="Unassembled WGS sequence"/>
</dbReference>
<dbReference type="RefSeq" id="WP_222824182.1">
    <property type="nucleotide sequence ID" value="NZ_JAHWXP010000002.1"/>
</dbReference>
<evidence type="ECO:0000313" key="3">
    <source>
        <dbReference type="Proteomes" id="UP000759298"/>
    </source>
</evidence>
<feature type="chain" id="PRO_5046859257" evidence="1">
    <location>
        <begin position="25"/>
        <end position="142"/>
    </location>
</feature>
<organism evidence="2 3">
    <name type="scientific">Alteriqipengyuania abyssalis</name>
    <dbReference type="NCBI Taxonomy" id="2860200"/>
    <lineage>
        <taxon>Bacteria</taxon>
        <taxon>Pseudomonadati</taxon>
        <taxon>Pseudomonadota</taxon>
        <taxon>Alphaproteobacteria</taxon>
        <taxon>Sphingomonadales</taxon>
        <taxon>Erythrobacteraceae</taxon>
        <taxon>Alteriqipengyuania</taxon>
    </lineage>
</organism>